<evidence type="ECO:0000256" key="6">
    <source>
        <dbReference type="ARBA" id="ARBA00023170"/>
    </source>
</evidence>
<dbReference type="GO" id="GO:0008528">
    <property type="term" value="F:G protein-coupled peptide receptor activity"/>
    <property type="evidence" value="ECO:0007669"/>
    <property type="project" value="TreeGrafter"/>
</dbReference>
<evidence type="ECO:0000256" key="4">
    <source>
        <dbReference type="ARBA" id="ARBA00023040"/>
    </source>
</evidence>
<dbReference type="Pfam" id="PF00002">
    <property type="entry name" value="7tm_2"/>
    <property type="match status" value="1"/>
</dbReference>
<name>A0A315VDW2_GAMAF</name>
<dbReference type="InterPro" id="IPR003288">
    <property type="entry name" value="GPCR_2_GHRH_rcpt"/>
</dbReference>
<dbReference type="Gene3D" id="1.20.1070.10">
    <property type="entry name" value="Rhodopsin 7-helix transmembrane proteins"/>
    <property type="match status" value="1"/>
</dbReference>
<dbReference type="EMBL" id="NHOQ01001926">
    <property type="protein sequence ID" value="PWA21034.1"/>
    <property type="molecule type" value="Genomic_DNA"/>
</dbReference>
<feature type="transmembrane region" description="Helical" evidence="9">
    <location>
        <begin position="397"/>
        <end position="418"/>
    </location>
</feature>
<feature type="domain" description="G-protein coupled receptors family 2 profile 2" evidence="11">
    <location>
        <begin position="174"/>
        <end position="419"/>
    </location>
</feature>
<evidence type="ECO:0000256" key="10">
    <source>
        <dbReference type="SAM" id="SignalP"/>
    </source>
</evidence>
<feature type="signal peptide" evidence="10">
    <location>
        <begin position="1"/>
        <end position="18"/>
    </location>
</feature>
<evidence type="ECO:0000313" key="13">
    <source>
        <dbReference type="Proteomes" id="UP000250572"/>
    </source>
</evidence>
<feature type="chain" id="PRO_5016300175" description="G-protein coupled receptors family 2 profile 2 domain-containing protein" evidence="10">
    <location>
        <begin position="19"/>
        <end position="454"/>
    </location>
</feature>
<dbReference type="SUPFAM" id="SSF81321">
    <property type="entry name" value="Family A G protein-coupled receptor-like"/>
    <property type="match status" value="1"/>
</dbReference>
<dbReference type="GO" id="GO:0005886">
    <property type="term" value="C:plasma membrane"/>
    <property type="evidence" value="ECO:0007669"/>
    <property type="project" value="TreeGrafter"/>
</dbReference>
<dbReference type="GO" id="GO:0007189">
    <property type="term" value="P:adenylate cyclase-activating G protein-coupled receptor signaling pathway"/>
    <property type="evidence" value="ECO:0007669"/>
    <property type="project" value="TreeGrafter"/>
</dbReference>
<keyword evidence="7" id="KW-0325">Glycoprotein</keyword>
<evidence type="ECO:0000256" key="5">
    <source>
        <dbReference type="ARBA" id="ARBA00023136"/>
    </source>
</evidence>
<dbReference type="GO" id="GO:0016520">
    <property type="term" value="F:growth hormone-releasing hormone receptor activity"/>
    <property type="evidence" value="ECO:0007669"/>
    <property type="project" value="TreeGrafter"/>
</dbReference>
<dbReference type="PROSITE" id="PS00650">
    <property type="entry name" value="G_PROTEIN_RECEP_F2_2"/>
    <property type="match status" value="1"/>
</dbReference>
<dbReference type="PANTHER" id="PTHR45620:SF14">
    <property type="entry name" value="GROWTH HORMONE-RELEASING HORMONE RECEPTOR"/>
    <property type="match status" value="1"/>
</dbReference>
<feature type="transmembrane region" description="Helical" evidence="9">
    <location>
        <begin position="208"/>
        <end position="226"/>
    </location>
</feature>
<feature type="transmembrane region" description="Helical" evidence="9">
    <location>
        <begin position="262"/>
        <end position="280"/>
    </location>
</feature>
<dbReference type="GO" id="GO:0008284">
    <property type="term" value="P:positive regulation of cell population proliferation"/>
    <property type="evidence" value="ECO:0007669"/>
    <property type="project" value="TreeGrafter"/>
</dbReference>
<dbReference type="InterPro" id="IPR000832">
    <property type="entry name" value="GPCR_2_secretin-like"/>
</dbReference>
<keyword evidence="5 9" id="KW-0472">Membrane</keyword>
<feature type="transmembrane region" description="Helical" evidence="9">
    <location>
        <begin position="367"/>
        <end position="385"/>
    </location>
</feature>
<evidence type="ECO:0000256" key="7">
    <source>
        <dbReference type="ARBA" id="ARBA00023180"/>
    </source>
</evidence>
<reference evidence="12 13" key="1">
    <citation type="journal article" date="2018" name="G3 (Bethesda)">
        <title>A High-Quality Reference Genome for the Invasive Mosquitofish Gambusia affinis Using a Chicago Library.</title>
        <authorList>
            <person name="Hoffberg S.L."/>
            <person name="Troendle N.J."/>
            <person name="Glenn T.C."/>
            <person name="Mahmud O."/>
            <person name="Louha S."/>
            <person name="Chalopin D."/>
            <person name="Bennetzen J.L."/>
            <person name="Mauricio R."/>
        </authorList>
    </citation>
    <scope>NUCLEOTIDE SEQUENCE [LARGE SCALE GENOMIC DNA]</scope>
    <source>
        <strain evidence="12">NE01/NJP1002.9</strain>
        <tissue evidence="12">Muscle</tissue>
    </source>
</reference>
<comment type="subcellular location">
    <subcellularLocation>
        <location evidence="1">Membrane</location>
        <topology evidence="1">Multi-pass membrane protein</topology>
    </subcellularLocation>
</comment>
<feature type="transmembrane region" description="Helical" evidence="9">
    <location>
        <begin position="176"/>
        <end position="199"/>
    </location>
</feature>
<accession>A0A315VDW2</accession>
<keyword evidence="3 9" id="KW-1133">Transmembrane helix</keyword>
<dbReference type="PROSITE" id="PS50261">
    <property type="entry name" value="G_PROTEIN_RECEP_F2_4"/>
    <property type="match status" value="1"/>
</dbReference>
<evidence type="ECO:0000256" key="8">
    <source>
        <dbReference type="ARBA" id="ARBA00023224"/>
    </source>
</evidence>
<dbReference type="GO" id="GO:0017046">
    <property type="term" value="F:peptide hormone binding"/>
    <property type="evidence" value="ECO:0007669"/>
    <property type="project" value="TreeGrafter"/>
</dbReference>
<dbReference type="PANTHER" id="PTHR45620">
    <property type="entry name" value="PDF RECEPTOR-LIKE PROTEIN-RELATED"/>
    <property type="match status" value="1"/>
</dbReference>
<dbReference type="AlphaFoldDB" id="A0A315VDW2"/>
<keyword evidence="13" id="KW-1185">Reference proteome</keyword>
<dbReference type="STRING" id="33528.ENSGAFP00000000588"/>
<organism evidence="12 13">
    <name type="scientific">Gambusia affinis</name>
    <name type="common">Western mosquitofish</name>
    <name type="synonym">Heterandria affinis</name>
    <dbReference type="NCBI Taxonomy" id="33528"/>
    <lineage>
        <taxon>Eukaryota</taxon>
        <taxon>Metazoa</taxon>
        <taxon>Chordata</taxon>
        <taxon>Craniata</taxon>
        <taxon>Vertebrata</taxon>
        <taxon>Euteleostomi</taxon>
        <taxon>Actinopterygii</taxon>
        <taxon>Neopterygii</taxon>
        <taxon>Teleostei</taxon>
        <taxon>Neoteleostei</taxon>
        <taxon>Acanthomorphata</taxon>
        <taxon>Ovalentaria</taxon>
        <taxon>Atherinomorphae</taxon>
        <taxon>Cyprinodontiformes</taxon>
        <taxon>Poeciliidae</taxon>
        <taxon>Poeciliinae</taxon>
        <taxon>Gambusia</taxon>
    </lineage>
</organism>
<keyword evidence="2 9" id="KW-0812">Transmembrane</keyword>
<feature type="transmembrane region" description="Helical" evidence="9">
    <location>
        <begin position="321"/>
        <end position="347"/>
    </location>
</feature>
<keyword evidence="8" id="KW-0807">Transducer</keyword>
<dbReference type="SUPFAM" id="SSF111418">
    <property type="entry name" value="Hormone receptor domain"/>
    <property type="match status" value="1"/>
</dbReference>
<proteinExistence type="predicted"/>
<dbReference type="GO" id="GO:0019838">
    <property type="term" value="F:growth factor binding"/>
    <property type="evidence" value="ECO:0007669"/>
    <property type="project" value="TreeGrafter"/>
</dbReference>
<dbReference type="InterPro" id="IPR050332">
    <property type="entry name" value="GPCR_2"/>
</dbReference>
<evidence type="ECO:0000256" key="3">
    <source>
        <dbReference type="ARBA" id="ARBA00022989"/>
    </source>
</evidence>
<evidence type="ECO:0000256" key="9">
    <source>
        <dbReference type="SAM" id="Phobius"/>
    </source>
</evidence>
<dbReference type="PRINTS" id="PR01352">
    <property type="entry name" value="GHRHRECEPTOR"/>
</dbReference>
<protein>
    <recommendedName>
        <fullName evidence="11">G-protein coupled receptors family 2 profile 2 domain-containing protein</fullName>
    </recommendedName>
</protein>
<dbReference type="GO" id="GO:0007166">
    <property type="term" value="P:cell surface receptor signaling pathway"/>
    <property type="evidence" value="ECO:0007669"/>
    <property type="project" value="InterPro"/>
</dbReference>
<dbReference type="InterPro" id="IPR017983">
    <property type="entry name" value="GPCR_2_secretin-like_CS"/>
</dbReference>
<dbReference type="InterPro" id="IPR036445">
    <property type="entry name" value="GPCR_2_extracell_dom_sf"/>
</dbReference>
<gene>
    <name evidence="12" type="ORF">CCH79_00007225</name>
</gene>
<feature type="transmembrane region" description="Helical" evidence="9">
    <location>
        <begin position="287"/>
        <end position="309"/>
    </location>
</feature>
<evidence type="ECO:0000256" key="1">
    <source>
        <dbReference type="ARBA" id="ARBA00004141"/>
    </source>
</evidence>
<comment type="caution">
    <text evidence="12">The sequence shown here is derived from an EMBL/GenBank/DDBJ whole genome shotgun (WGS) entry which is preliminary data.</text>
</comment>
<evidence type="ECO:0000259" key="11">
    <source>
        <dbReference type="PROSITE" id="PS50261"/>
    </source>
</evidence>
<evidence type="ECO:0000256" key="2">
    <source>
        <dbReference type="ARBA" id="ARBA00022692"/>
    </source>
</evidence>
<dbReference type="PRINTS" id="PR00249">
    <property type="entry name" value="GPCRSECRETIN"/>
</dbReference>
<keyword evidence="10" id="KW-0732">Signal</keyword>
<dbReference type="InterPro" id="IPR017981">
    <property type="entry name" value="GPCR_2-like_7TM"/>
</dbReference>
<evidence type="ECO:0000313" key="12">
    <source>
        <dbReference type="EMBL" id="PWA21034.1"/>
    </source>
</evidence>
<sequence>MTSRTLCLRLLLWKWVNCHLERAQRGAAQLSIPSSWSESQEGAAFGLEQAKCSVPIPEGFLFLCALSLLHPECEFYFQLEKEERLCLRYIAEQENRSTEDHYGMKLSAGLKLSPVKLCKEVVLQSFLCSKTTQVGSVSRNCTSRGWSKPFPAYHVACTVDDDIPETEQSYFATVKLIYTIGYSISLGVLAVAVFILLMFRRLRCARNFIHIQLFLSFILKSVAVFIKDANLFPSYDTNHCTLSTFACKASVVFCHYCMMTNFFWLLVEALYLNSLLLSSFYHSRRCLWGLSLLGWVYMKQLQMSLNIFIYRCWDNTKDSPYWWIIQGPIVVSIAVNFMLFVNIIRILIQKLNPRLIQFNNSSQYRRLAKSTLLLIPLFGTHYMFSSFLPDYLNNLRFYVELCLGSFQGLLVAVLYCFLNQEVQKEVRMQWLRWQERSYGVVSPAAKGSQMDTPF</sequence>
<keyword evidence="6" id="KW-0675">Receptor</keyword>
<dbReference type="Proteomes" id="UP000250572">
    <property type="component" value="Unassembled WGS sequence"/>
</dbReference>
<keyword evidence="4" id="KW-0297">G-protein coupled receptor</keyword>